<dbReference type="EMBL" id="CP133772">
    <property type="protein sequence ID" value="WYY00422.1"/>
    <property type="molecule type" value="Genomic_DNA"/>
</dbReference>
<reference evidence="3 4" key="1">
    <citation type="submission" date="2023-09" db="EMBL/GenBank/DDBJ databases">
        <authorList>
            <person name="Golyshina O.V."/>
            <person name="Lunev E.A."/>
            <person name="Bargiela R."/>
            <person name="Gaines M.C."/>
            <person name="Daum B."/>
            <person name="Bale N.J."/>
            <person name="Koenen M."/>
            <person name="Sinninghe Damst J.S."/>
            <person name="Yakimov M."/>
            <person name="Golyshin P.N."/>
        </authorList>
    </citation>
    <scope>NUCLEOTIDE SEQUENCE [LARGE SCALE GENOMIC DNA]</scope>
    <source>
        <strain evidence="3 4">M1</strain>
    </source>
</reference>
<name>A0AAX4NHT0_9ARCH</name>
<keyword evidence="2" id="KW-0378">Hydrolase</keyword>
<dbReference type="RefSeq" id="WP_393970760.1">
    <property type="nucleotide sequence ID" value="NZ_CP133772.1"/>
</dbReference>
<evidence type="ECO:0000313" key="3">
    <source>
        <dbReference type="EMBL" id="WYY00422.1"/>
    </source>
</evidence>
<dbReference type="InterPro" id="IPR050563">
    <property type="entry name" value="4-hydroxybenzoyl-CoA_TE"/>
</dbReference>
<dbReference type="CDD" id="cd00586">
    <property type="entry name" value="4HBT"/>
    <property type="match status" value="1"/>
</dbReference>
<evidence type="ECO:0000313" key="4">
    <source>
        <dbReference type="Proteomes" id="UP001451606"/>
    </source>
</evidence>
<dbReference type="PANTHER" id="PTHR31793:SF27">
    <property type="entry name" value="NOVEL THIOESTERASE SUPERFAMILY DOMAIN AND SAPOSIN A-TYPE DOMAIN CONTAINING PROTEIN (0610012H03RIK)"/>
    <property type="match status" value="1"/>
</dbReference>
<evidence type="ECO:0000256" key="1">
    <source>
        <dbReference type="ARBA" id="ARBA00005953"/>
    </source>
</evidence>
<dbReference type="GO" id="GO:0047617">
    <property type="term" value="F:fatty acyl-CoA hydrolase activity"/>
    <property type="evidence" value="ECO:0007669"/>
    <property type="project" value="TreeGrafter"/>
</dbReference>
<gene>
    <name evidence="3" type="ORF">OXIME_000992</name>
</gene>
<proteinExistence type="inferred from homology"/>
<dbReference type="Pfam" id="PF13279">
    <property type="entry name" value="4HBT_2"/>
    <property type="match status" value="1"/>
</dbReference>
<accession>A0AAX4NHT0</accession>
<sequence>MIRKVHEIKLQLRYRDIDSLGHVNNAVFLSYFEIGRIGLFRLNSDDYRVDSINFVIAHMEIDFLKTLHLFDDVILRTRIVKVGRTSFTFDHIILSEQGKDVYCHGTAVAVAMKDGSKVPVPQFIKDLLAD</sequence>
<dbReference type="Proteomes" id="UP001451606">
    <property type="component" value="Chromosome"/>
</dbReference>
<dbReference type="GeneID" id="95967728"/>
<comment type="similarity">
    <text evidence="1">Belongs to the 4-hydroxybenzoyl-CoA thioesterase family.</text>
</comment>
<dbReference type="AlphaFoldDB" id="A0AAX4NHT0"/>
<protein>
    <submittedName>
        <fullName evidence="3">Thioesterase family protein</fullName>
    </submittedName>
</protein>
<dbReference type="Gene3D" id="3.10.129.10">
    <property type="entry name" value="Hotdog Thioesterase"/>
    <property type="match status" value="1"/>
</dbReference>
<dbReference type="KEGG" id="omr:OXIME_000992"/>
<keyword evidence="4" id="KW-1185">Reference proteome</keyword>
<evidence type="ECO:0000256" key="2">
    <source>
        <dbReference type="ARBA" id="ARBA00022801"/>
    </source>
</evidence>
<dbReference type="InterPro" id="IPR029069">
    <property type="entry name" value="HotDog_dom_sf"/>
</dbReference>
<organism evidence="3 4">
    <name type="scientific">Oxyplasma meridianum</name>
    <dbReference type="NCBI Taxonomy" id="3073602"/>
    <lineage>
        <taxon>Archaea</taxon>
        <taxon>Methanobacteriati</taxon>
        <taxon>Thermoplasmatota</taxon>
        <taxon>Thermoplasmata</taxon>
        <taxon>Thermoplasmatales</taxon>
        <taxon>Thermoplasmataceae</taxon>
        <taxon>Oxyplasma</taxon>
    </lineage>
</organism>
<dbReference type="PANTHER" id="PTHR31793">
    <property type="entry name" value="4-HYDROXYBENZOYL-COA THIOESTERASE FAMILY MEMBER"/>
    <property type="match status" value="1"/>
</dbReference>
<dbReference type="SUPFAM" id="SSF54637">
    <property type="entry name" value="Thioesterase/thiol ester dehydrase-isomerase"/>
    <property type="match status" value="1"/>
</dbReference>